<feature type="signal peptide" evidence="2">
    <location>
        <begin position="1"/>
        <end position="27"/>
    </location>
</feature>
<reference evidence="3" key="1">
    <citation type="submission" date="2021-02" db="EMBL/GenBank/DDBJ databases">
        <authorList>
            <person name="Dougan E. K."/>
            <person name="Rhodes N."/>
            <person name="Thang M."/>
            <person name="Chan C."/>
        </authorList>
    </citation>
    <scope>NUCLEOTIDE SEQUENCE</scope>
</reference>
<dbReference type="AlphaFoldDB" id="A0A812QZU6"/>
<keyword evidence="4" id="KW-1185">Reference proteome</keyword>
<dbReference type="PANTHER" id="PTHR47447:SF24">
    <property type="entry name" value="PENTATRICOPEPTIDE REPEAT-CONTAINING PROTEIN"/>
    <property type="match status" value="1"/>
</dbReference>
<evidence type="ECO:0000256" key="2">
    <source>
        <dbReference type="SAM" id="SignalP"/>
    </source>
</evidence>
<dbReference type="InterPro" id="IPR011990">
    <property type="entry name" value="TPR-like_helical_dom_sf"/>
</dbReference>
<organism evidence="3 4">
    <name type="scientific">Symbiodinium natans</name>
    <dbReference type="NCBI Taxonomy" id="878477"/>
    <lineage>
        <taxon>Eukaryota</taxon>
        <taxon>Sar</taxon>
        <taxon>Alveolata</taxon>
        <taxon>Dinophyceae</taxon>
        <taxon>Suessiales</taxon>
        <taxon>Symbiodiniaceae</taxon>
        <taxon>Symbiodinium</taxon>
    </lineage>
</organism>
<evidence type="ECO:0008006" key="5">
    <source>
        <dbReference type="Google" id="ProtNLM"/>
    </source>
</evidence>
<proteinExistence type="predicted"/>
<protein>
    <recommendedName>
        <fullName evidence="5">Pentatricopeptide repeat-containing protein</fullName>
    </recommendedName>
</protein>
<gene>
    <name evidence="3" type="ORF">SNAT2548_LOCUS22468</name>
</gene>
<name>A0A812QZU6_9DINO</name>
<evidence type="ECO:0000256" key="1">
    <source>
        <dbReference type="ARBA" id="ARBA00022737"/>
    </source>
</evidence>
<feature type="chain" id="PRO_5032631596" description="Pentatricopeptide repeat-containing protein" evidence="2">
    <location>
        <begin position="28"/>
        <end position="348"/>
    </location>
</feature>
<accession>A0A812QZU6</accession>
<keyword evidence="2" id="KW-0732">Signal</keyword>
<dbReference type="PANTHER" id="PTHR47447">
    <property type="entry name" value="OS03G0856100 PROTEIN"/>
    <property type="match status" value="1"/>
</dbReference>
<sequence length="348" mass="38523">MACRRTTRSIVLTAFTWFLAHVQFPESCVPESIPPRQKASSVHREKTGMSNSLKVKLSPQTTFKLSSEERNLVRRVAKLGKEGDWQCARQLYEDYTGSAVPVFTAAAQAAYRCGQYMEAAKIYHKLRSLPVVVSEVSLVVALKLFGKLQEPSMVERIWAEVSERGWLSNKILCGARINSAAYMGDIAGAASVLDSMVANELELSVYVFNSAILACANAEPPSHKAAMYFFDALLNHGFSPTVVTFTNLARAHATASLAEIQRVRATANENNIHLNAVFAECYVRSLFQRRLAKNAHSVKAVQALLADLPGREERLKEAHSALLQLQASNVVLSRLCHVIIEYLRQEGL</sequence>
<dbReference type="Gene3D" id="1.25.40.10">
    <property type="entry name" value="Tetratricopeptide repeat domain"/>
    <property type="match status" value="1"/>
</dbReference>
<evidence type="ECO:0000313" key="3">
    <source>
        <dbReference type="EMBL" id="CAE7413105.1"/>
    </source>
</evidence>
<comment type="caution">
    <text evidence="3">The sequence shown here is derived from an EMBL/GenBank/DDBJ whole genome shotgun (WGS) entry which is preliminary data.</text>
</comment>
<dbReference type="EMBL" id="CAJNDS010002290">
    <property type="protein sequence ID" value="CAE7413105.1"/>
    <property type="molecule type" value="Genomic_DNA"/>
</dbReference>
<keyword evidence="1" id="KW-0677">Repeat</keyword>
<evidence type="ECO:0000313" key="4">
    <source>
        <dbReference type="Proteomes" id="UP000604046"/>
    </source>
</evidence>
<dbReference type="Proteomes" id="UP000604046">
    <property type="component" value="Unassembled WGS sequence"/>
</dbReference>